<organism evidence="3">
    <name type="scientific">Nippostrongylus brasiliensis</name>
    <name type="common">Rat hookworm</name>
    <dbReference type="NCBI Taxonomy" id="27835"/>
    <lineage>
        <taxon>Eukaryota</taxon>
        <taxon>Metazoa</taxon>
        <taxon>Ecdysozoa</taxon>
        <taxon>Nematoda</taxon>
        <taxon>Chromadorea</taxon>
        <taxon>Rhabditida</taxon>
        <taxon>Rhabditina</taxon>
        <taxon>Rhabditomorpha</taxon>
        <taxon>Strongyloidea</taxon>
        <taxon>Heligmosomidae</taxon>
        <taxon>Nippostrongylus</taxon>
    </lineage>
</organism>
<name>A0A0N4YBA8_NIPBR</name>
<sequence length="117" mass="13605">MDPNATHLERLVSNTSCRKALQEDLSQHRKKKILEAAQERRSLKKCRRDLNDFSIPLSALKREDGTVTTSRFEMERLQRGFIPICSVLRNPYQTPISPLVKLHQGFYHLRCESRLGV</sequence>
<protein>
    <submittedName>
        <fullName evidence="3">UBX domain-containing protein</fullName>
    </submittedName>
</protein>
<reference evidence="1 2" key="2">
    <citation type="submission" date="2018-11" db="EMBL/GenBank/DDBJ databases">
        <authorList>
            <consortium name="Pathogen Informatics"/>
        </authorList>
    </citation>
    <scope>NUCLEOTIDE SEQUENCE [LARGE SCALE GENOMIC DNA]</scope>
</reference>
<evidence type="ECO:0000313" key="2">
    <source>
        <dbReference type="Proteomes" id="UP000271162"/>
    </source>
</evidence>
<dbReference type="Proteomes" id="UP000271162">
    <property type="component" value="Unassembled WGS sequence"/>
</dbReference>
<proteinExistence type="predicted"/>
<gene>
    <name evidence="1" type="ORF">NBR_LOCUS13731</name>
</gene>
<evidence type="ECO:0000313" key="1">
    <source>
        <dbReference type="EMBL" id="VDL77320.1"/>
    </source>
</evidence>
<dbReference type="AlphaFoldDB" id="A0A0N4YBA8"/>
<reference evidence="3" key="1">
    <citation type="submission" date="2017-02" db="UniProtKB">
        <authorList>
            <consortium name="WormBaseParasite"/>
        </authorList>
    </citation>
    <scope>IDENTIFICATION</scope>
</reference>
<dbReference type="WBParaSite" id="NBR_0001373001-mRNA-1">
    <property type="protein sequence ID" value="NBR_0001373001-mRNA-1"/>
    <property type="gene ID" value="NBR_0001373001"/>
</dbReference>
<evidence type="ECO:0000313" key="3">
    <source>
        <dbReference type="WBParaSite" id="NBR_0001373001-mRNA-1"/>
    </source>
</evidence>
<accession>A0A0N4YBA8</accession>
<keyword evidence="2" id="KW-1185">Reference proteome</keyword>
<dbReference type="EMBL" id="UYSL01021126">
    <property type="protein sequence ID" value="VDL77320.1"/>
    <property type="molecule type" value="Genomic_DNA"/>
</dbReference>
<dbReference type="STRING" id="27835.A0A0N4YBA8"/>